<accession>W7J3T8</accession>
<organism evidence="2 3">
    <name type="scientific">Actinokineospora spheciospongiae</name>
    <dbReference type="NCBI Taxonomy" id="909613"/>
    <lineage>
        <taxon>Bacteria</taxon>
        <taxon>Bacillati</taxon>
        <taxon>Actinomycetota</taxon>
        <taxon>Actinomycetes</taxon>
        <taxon>Pseudonocardiales</taxon>
        <taxon>Pseudonocardiaceae</taxon>
        <taxon>Actinokineospora</taxon>
    </lineage>
</organism>
<comment type="caution">
    <text evidence="2">The sequence shown here is derived from an EMBL/GenBank/DDBJ whole genome shotgun (WGS) entry which is preliminary data.</text>
</comment>
<dbReference type="STRING" id="909613.UO65_1004"/>
<dbReference type="Proteomes" id="UP000019277">
    <property type="component" value="Unassembled WGS sequence"/>
</dbReference>
<keyword evidence="1" id="KW-1133">Transmembrane helix</keyword>
<feature type="transmembrane region" description="Helical" evidence="1">
    <location>
        <begin position="52"/>
        <end position="73"/>
    </location>
</feature>
<evidence type="ECO:0008006" key="4">
    <source>
        <dbReference type="Google" id="ProtNLM"/>
    </source>
</evidence>
<feature type="transmembrane region" description="Helical" evidence="1">
    <location>
        <begin position="112"/>
        <end position="130"/>
    </location>
</feature>
<feature type="transmembrane region" description="Helical" evidence="1">
    <location>
        <begin position="80"/>
        <end position="100"/>
    </location>
</feature>
<dbReference type="eggNOG" id="ENOG50331CT">
    <property type="taxonomic scope" value="Bacteria"/>
</dbReference>
<dbReference type="OrthoDB" id="74134at2"/>
<name>W7J3T8_9PSEU</name>
<evidence type="ECO:0000256" key="1">
    <source>
        <dbReference type="SAM" id="Phobius"/>
    </source>
</evidence>
<evidence type="ECO:0000313" key="3">
    <source>
        <dbReference type="Proteomes" id="UP000019277"/>
    </source>
</evidence>
<reference evidence="2 3" key="1">
    <citation type="journal article" date="2014" name="Genome Announc.">
        <title>Draft Genome Sequence of the Antitrypanosomally Active Sponge-Associated Bacterium Actinokineospora sp. Strain EG49.</title>
        <authorList>
            <person name="Harjes J."/>
            <person name="Ryu T."/>
            <person name="Abdelmohsen U.R."/>
            <person name="Moitinho-Silva L."/>
            <person name="Horn H."/>
            <person name="Ravasi T."/>
            <person name="Hentschel U."/>
        </authorList>
    </citation>
    <scope>NUCLEOTIDE SEQUENCE [LARGE SCALE GENOMIC DNA]</scope>
    <source>
        <strain evidence="2 3">EG49</strain>
    </source>
</reference>
<keyword evidence="1" id="KW-0472">Membrane</keyword>
<keyword evidence="1" id="KW-0812">Transmembrane</keyword>
<sequence length="138" mass="15011">MTATAQRVLLLVLAVVAAFIGGWAYFAAEGWYATFPGLGMSWLPRLGPYNQHLVKDVGSFYLGFAALSVAAAWRPRTTALVAATGLAWVVFSVPHLVYHLQHLDMYDGVDRVLNVVSLSAFVVAGALLLVRPRPEPDR</sequence>
<evidence type="ECO:0000313" key="2">
    <source>
        <dbReference type="EMBL" id="EWC63707.1"/>
    </source>
</evidence>
<protein>
    <recommendedName>
        <fullName evidence="4">Integral membrane protein</fullName>
    </recommendedName>
</protein>
<gene>
    <name evidence="2" type="ORF">UO65_1004</name>
</gene>
<keyword evidence="3" id="KW-1185">Reference proteome</keyword>
<proteinExistence type="predicted"/>
<dbReference type="AlphaFoldDB" id="W7J3T8"/>
<dbReference type="EMBL" id="AYXG01000039">
    <property type="protein sequence ID" value="EWC63707.1"/>
    <property type="molecule type" value="Genomic_DNA"/>
</dbReference>